<keyword evidence="4" id="KW-1185">Reference proteome</keyword>
<evidence type="ECO:0000256" key="2">
    <source>
        <dbReference type="SAM" id="Phobius"/>
    </source>
</evidence>
<protein>
    <submittedName>
        <fullName evidence="3">Uncharacterized protein</fullName>
    </submittedName>
</protein>
<dbReference type="RefSeq" id="WP_217776448.1">
    <property type="nucleotide sequence ID" value="NZ_JAHRWL010000001.1"/>
</dbReference>
<dbReference type="EMBL" id="JAHRWL010000001">
    <property type="protein sequence ID" value="MBV2358582.1"/>
    <property type="molecule type" value="Genomic_DNA"/>
</dbReference>
<name>A0ABS6N3I3_9RHOB</name>
<accession>A0ABS6N3I3</accession>
<organism evidence="3 4">
    <name type="scientific">Thalassococcus arenae</name>
    <dbReference type="NCBI Taxonomy" id="2851652"/>
    <lineage>
        <taxon>Bacteria</taxon>
        <taxon>Pseudomonadati</taxon>
        <taxon>Pseudomonadota</taxon>
        <taxon>Alphaproteobacteria</taxon>
        <taxon>Rhodobacterales</taxon>
        <taxon>Roseobacteraceae</taxon>
        <taxon>Thalassococcus</taxon>
    </lineage>
</organism>
<evidence type="ECO:0000313" key="3">
    <source>
        <dbReference type="EMBL" id="MBV2358582.1"/>
    </source>
</evidence>
<feature type="transmembrane region" description="Helical" evidence="2">
    <location>
        <begin position="29"/>
        <end position="47"/>
    </location>
</feature>
<dbReference type="Proteomes" id="UP001166293">
    <property type="component" value="Unassembled WGS sequence"/>
</dbReference>
<sequence>MEFLSILFALVMLGLFAASAILIGWLTGWGWGLLFALLVGLVGWWAASGTPPPPGTPRHGTNAFQRWASRHED</sequence>
<keyword evidence="2" id="KW-1133">Transmembrane helix</keyword>
<gene>
    <name evidence="3" type="ORF">KUH32_02250</name>
</gene>
<feature type="region of interest" description="Disordered" evidence="1">
    <location>
        <begin position="50"/>
        <end position="73"/>
    </location>
</feature>
<keyword evidence="2" id="KW-0812">Transmembrane</keyword>
<evidence type="ECO:0000313" key="4">
    <source>
        <dbReference type="Proteomes" id="UP001166293"/>
    </source>
</evidence>
<proteinExistence type="predicted"/>
<comment type="caution">
    <text evidence="3">The sequence shown here is derived from an EMBL/GenBank/DDBJ whole genome shotgun (WGS) entry which is preliminary data.</text>
</comment>
<keyword evidence="2" id="KW-0472">Membrane</keyword>
<reference evidence="3" key="1">
    <citation type="submission" date="2021-06" db="EMBL/GenBank/DDBJ databases">
        <title>Thalassococcus sp. CAU 1522 isolated from sea sand, Republic of Korea.</title>
        <authorList>
            <person name="Kim W."/>
        </authorList>
    </citation>
    <scope>NUCLEOTIDE SEQUENCE</scope>
    <source>
        <strain evidence="3">CAU 1522</strain>
    </source>
</reference>
<evidence type="ECO:0000256" key="1">
    <source>
        <dbReference type="SAM" id="MobiDB-lite"/>
    </source>
</evidence>